<protein>
    <submittedName>
        <fullName evidence="1">Uncharacterized protein</fullName>
    </submittedName>
</protein>
<dbReference type="GeneID" id="89453527"/>
<gene>
    <name evidence="1" type="ordered locus">CA2559_08876</name>
</gene>
<dbReference type="AlphaFoldDB" id="A3UBY3"/>
<reference evidence="1 2" key="1">
    <citation type="journal article" date="2010" name="J. Bacteriol.">
        <title>The complete genome sequence of Croceibacter atlanticus HTCC2559T.</title>
        <authorList>
            <person name="Oh H.M."/>
            <person name="Kang I."/>
            <person name="Ferriera S."/>
            <person name="Giovannoni S.J."/>
            <person name="Cho J.C."/>
        </authorList>
    </citation>
    <scope>NUCLEOTIDE SEQUENCE [LARGE SCALE GENOMIC DNA]</scope>
    <source>
        <strain evidence="2">ATCC BAA-628 / HTCC2559 / KCTC 12090</strain>
    </source>
</reference>
<organism evidence="1 2">
    <name type="scientific">Croceibacter atlanticus (strain ATCC BAA-628 / JCM 21780 / CIP 108009 / IAM 15332 / KCTC 12090 / HTCC2559)</name>
    <dbReference type="NCBI Taxonomy" id="216432"/>
    <lineage>
        <taxon>Bacteria</taxon>
        <taxon>Pseudomonadati</taxon>
        <taxon>Bacteroidota</taxon>
        <taxon>Flavobacteriia</taxon>
        <taxon>Flavobacteriales</taxon>
        <taxon>Flavobacteriaceae</taxon>
        <taxon>Croceibacter</taxon>
    </lineage>
</organism>
<accession>A3UBY3</accession>
<dbReference type="RefSeq" id="WP_013187520.1">
    <property type="nucleotide sequence ID" value="NC_014230.1"/>
</dbReference>
<keyword evidence="2" id="KW-1185">Reference proteome</keyword>
<dbReference type="EMBL" id="CP002046">
    <property type="protein sequence ID" value="EAP86134.1"/>
    <property type="molecule type" value="Genomic_DNA"/>
</dbReference>
<proteinExistence type="predicted"/>
<name>A3UBY3_CROAH</name>
<dbReference type="Proteomes" id="UP000002297">
    <property type="component" value="Chromosome"/>
</dbReference>
<dbReference type="HOGENOM" id="CLU_2914742_0_0_10"/>
<dbReference type="KEGG" id="cat:CA2559_08876"/>
<sequence length="61" mass="7419">MNYQQPNERLQIINGMYKLVSEDYVHELQPEPKTKIRQALRKSSTRIKNSLRRQLDKWMES</sequence>
<evidence type="ECO:0000313" key="1">
    <source>
        <dbReference type="EMBL" id="EAP86134.1"/>
    </source>
</evidence>
<evidence type="ECO:0000313" key="2">
    <source>
        <dbReference type="Proteomes" id="UP000002297"/>
    </source>
</evidence>
<dbReference type="STRING" id="216432.CA2559_08876"/>